<evidence type="ECO:0000259" key="7">
    <source>
        <dbReference type="PROSITE" id="PS50905"/>
    </source>
</evidence>
<evidence type="ECO:0000256" key="4">
    <source>
        <dbReference type="ARBA" id="ARBA00023004"/>
    </source>
</evidence>
<feature type="binding site" evidence="5">
    <location>
        <position position="150"/>
    </location>
    <ligand>
        <name>Fe cation</name>
        <dbReference type="ChEBI" id="CHEBI:24875"/>
        <label>1</label>
    </ligand>
</feature>
<feature type="binding site" evidence="5">
    <location>
        <position position="108"/>
    </location>
    <ligand>
        <name>Fe cation</name>
        <dbReference type="ChEBI" id="CHEBI:24875"/>
        <label>2</label>
    </ligand>
</feature>
<keyword evidence="9" id="KW-1185">Reference proteome</keyword>
<dbReference type="PANTHER" id="PTHR11431:SF75">
    <property type="entry name" value="FERRITIN"/>
    <property type="match status" value="1"/>
</dbReference>
<dbReference type="CDD" id="cd01056">
    <property type="entry name" value="Euk_Ferritin"/>
    <property type="match status" value="1"/>
</dbReference>
<name>A0AA38MJE7_9CUCU</name>
<organism evidence="8 9">
    <name type="scientific">Zophobas morio</name>
    <dbReference type="NCBI Taxonomy" id="2755281"/>
    <lineage>
        <taxon>Eukaryota</taxon>
        <taxon>Metazoa</taxon>
        <taxon>Ecdysozoa</taxon>
        <taxon>Arthropoda</taxon>
        <taxon>Hexapoda</taxon>
        <taxon>Insecta</taxon>
        <taxon>Pterygota</taxon>
        <taxon>Neoptera</taxon>
        <taxon>Endopterygota</taxon>
        <taxon>Coleoptera</taxon>
        <taxon>Polyphaga</taxon>
        <taxon>Cucujiformia</taxon>
        <taxon>Tenebrionidae</taxon>
        <taxon>Zophobas</taxon>
    </lineage>
</organism>
<proteinExistence type="inferred from homology"/>
<dbReference type="Gene3D" id="1.20.1260.10">
    <property type="match status" value="1"/>
</dbReference>
<evidence type="ECO:0000256" key="1">
    <source>
        <dbReference type="ARBA" id="ARBA00007513"/>
    </source>
</evidence>
<dbReference type="SUPFAM" id="SSF47240">
    <property type="entry name" value="Ferritin-like"/>
    <property type="match status" value="1"/>
</dbReference>
<dbReference type="EC" id="1.16.3.1" evidence="6"/>
<comment type="similarity">
    <text evidence="1 6">Belongs to the ferritin family.</text>
</comment>
<dbReference type="EMBL" id="JALNTZ010000003">
    <property type="protein sequence ID" value="KAJ3658148.1"/>
    <property type="molecule type" value="Genomic_DNA"/>
</dbReference>
<keyword evidence="3 5" id="KW-0479">Metal-binding</keyword>
<comment type="catalytic activity">
    <reaction evidence="6">
        <text>4 Fe(2+) + O2 + 4 H(+) = 4 Fe(3+) + 2 H2O</text>
        <dbReference type="Rhea" id="RHEA:11148"/>
        <dbReference type="ChEBI" id="CHEBI:15377"/>
        <dbReference type="ChEBI" id="CHEBI:15378"/>
        <dbReference type="ChEBI" id="CHEBI:15379"/>
        <dbReference type="ChEBI" id="CHEBI:29033"/>
        <dbReference type="ChEBI" id="CHEBI:29034"/>
        <dbReference type="EC" id="1.16.3.1"/>
    </reaction>
</comment>
<protein>
    <recommendedName>
        <fullName evidence="6">Ferritin</fullName>
        <ecNumber evidence="6">1.16.3.1</ecNumber>
    </recommendedName>
</protein>
<evidence type="ECO:0000256" key="2">
    <source>
        <dbReference type="ARBA" id="ARBA00022434"/>
    </source>
</evidence>
<feature type="binding site" evidence="5">
    <location>
        <position position="105"/>
    </location>
    <ligand>
        <name>Fe cation</name>
        <dbReference type="ChEBI" id="CHEBI:24875"/>
        <label>1</label>
    </ligand>
</feature>
<feature type="binding site" evidence="5">
    <location>
        <position position="184"/>
    </location>
    <ligand>
        <name>Fe cation</name>
        <dbReference type="ChEBI" id="CHEBI:24875"/>
        <label>1</label>
    </ligand>
</feature>
<dbReference type="GO" id="GO:0008199">
    <property type="term" value="F:ferric iron binding"/>
    <property type="evidence" value="ECO:0007669"/>
    <property type="project" value="InterPro"/>
</dbReference>
<evidence type="ECO:0000313" key="9">
    <source>
        <dbReference type="Proteomes" id="UP001168821"/>
    </source>
</evidence>
<comment type="caution">
    <text evidence="8">The sequence shown here is derived from an EMBL/GenBank/DDBJ whole genome shotgun (WGS) entry which is preliminary data.</text>
</comment>
<feature type="binding site" evidence="5">
    <location>
        <position position="70"/>
    </location>
    <ligand>
        <name>Fe cation</name>
        <dbReference type="ChEBI" id="CHEBI:24875"/>
        <label>1</label>
    </ligand>
</feature>
<dbReference type="PANTHER" id="PTHR11431">
    <property type="entry name" value="FERRITIN"/>
    <property type="match status" value="1"/>
</dbReference>
<dbReference type="GO" id="GO:0004322">
    <property type="term" value="F:ferroxidase activity"/>
    <property type="evidence" value="ECO:0007669"/>
    <property type="project" value="UniProtKB-EC"/>
</dbReference>
<comment type="function">
    <text evidence="6">Stores iron in a soluble, non-toxic, readily available form. Important for iron homeostasis. Iron is taken up in the ferrous form and deposited as ferric hydroxides after oxidation.</text>
</comment>
<dbReference type="Proteomes" id="UP001168821">
    <property type="component" value="Unassembled WGS sequence"/>
</dbReference>
<dbReference type="InterPro" id="IPR009040">
    <property type="entry name" value="Ferritin-like_diiron"/>
</dbReference>
<dbReference type="GO" id="GO:0005737">
    <property type="term" value="C:cytoplasm"/>
    <property type="evidence" value="ECO:0007669"/>
    <property type="project" value="TreeGrafter"/>
</dbReference>
<accession>A0AA38MJE7</accession>
<evidence type="ECO:0000256" key="6">
    <source>
        <dbReference type="RuleBase" id="RU361145"/>
    </source>
</evidence>
<evidence type="ECO:0000256" key="3">
    <source>
        <dbReference type="ARBA" id="ARBA00022723"/>
    </source>
</evidence>
<evidence type="ECO:0000313" key="8">
    <source>
        <dbReference type="EMBL" id="KAJ3658148.1"/>
    </source>
</evidence>
<dbReference type="InterPro" id="IPR009078">
    <property type="entry name" value="Ferritin-like_SF"/>
</dbReference>
<evidence type="ECO:0000256" key="5">
    <source>
        <dbReference type="PIRSR" id="PIRSR601519-1"/>
    </source>
</evidence>
<dbReference type="GO" id="GO:0006879">
    <property type="term" value="P:intracellular iron ion homeostasis"/>
    <property type="evidence" value="ECO:0007669"/>
    <property type="project" value="UniProtKB-KW"/>
</dbReference>
<dbReference type="AlphaFoldDB" id="A0AA38MJE7"/>
<dbReference type="Pfam" id="PF00210">
    <property type="entry name" value="Ferritin"/>
    <property type="match status" value="1"/>
</dbReference>
<keyword evidence="6" id="KW-0560">Oxidoreductase</keyword>
<dbReference type="InterPro" id="IPR012347">
    <property type="entry name" value="Ferritin-like"/>
</dbReference>
<dbReference type="GO" id="GO:0008198">
    <property type="term" value="F:ferrous iron binding"/>
    <property type="evidence" value="ECO:0007669"/>
    <property type="project" value="TreeGrafter"/>
</dbReference>
<sequence length="234" mass="27074">MAFQNFVSKCAFAFKPFIRQHNLLPFSKAFTSDCKEPGDDSQKHSTINKVFRHCYPEVLEGAINHQILSELNASMIYLSMFCYYGRTDIALPGCQAFFRAMYNEEQTHAFSLIDYQLMRGGLVTLYPVTVPEDMNWTDITVALGVAIELEKRVKEKLEEVVQLAECHKDLQLADFITSKFLKEQNDSICEMGRLLTKAKRLVDTGGVGRHLFDREIFEYMRDKNPEIKFPYRNI</sequence>
<dbReference type="InterPro" id="IPR001519">
    <property type="entry name" value="Ferritin"/>
</dbReference>
<dbReference type="PROSITE" id="PS50905">
    <property type="entry name" value="FERRITIN_LIKE"/>
    <property type="match status" value="1"/>
</dbReference>
<keyword evidence="2 6" id="KW-0409">Iron storage</keyword>
<gene>
    <name evidence="8" type="ORF">Zmor_009906</name>
</gene>
<keyword evidence="4 5" id="KW-0408">Iron</keyword>
<reference evidence="8" key="1">
    <citation type="journal article" date="2023" name="G3 (Bethesda)">
        <title>Whole genome assemblies of Zophobas morio and Tenebrio molitor.</title>
        <authorList>
            <person name="Kaur S."/>
            <person name="Stinson S.A."/>
            <person name="diCenzo G.C."/>
        </authorList>
    </citation>
    <scope>NUCLEOTIDE SEQUENCE</scope>
    <source>
        <strain evidence="8">QUZm001</strain>
    </source>
</reference>
<dbReference type="InterPro" id="IPR008331">
    <property type="entry name" value="Ferritin_DPS_dom"/>
</dbReference>
<feature type="domain" description="Ferritin-like diiron" evidence="7">
    <location>
        <begin position="53"/>
        <end position="202"/>
    </location>
</feature>
<dbReference type="GO" id="GO:0006826">
    <property type="term" value="P:iron ion transport"/>
    <property type="evidence" value="ECO:0007669"/>
    <property type="project" value="InterPro"/>
</dbReference>